<keyword evidence="3" id="KW-1185">Reference proteome</keyword>
<evidence type="ECO:0000313" key="3">
    <source>
        <dbReference type="Proteomes" id="UP000078200"/>
    </source>
</evidence>
<organism evidence="2 3">
    <name type="scientific">Glossina austeni</name>
    <name type="common">Savannah tsetse fly</name>
    <dbReference type="NCBI Taxonomy" id="7395"/>
    <lineage>
        <taxon>Eukaryota</taxon>
        <taxon>Metazoa</taxon>
        <taxon>Ecdysozoa</taxon>
        <taxon>Arthropoda</taxon>
        <taxon>Hexapoda</taxon>
        <taxon>Insecta</taxon>
        <taxon>Pterygota</taxon>
        <taxon>Neoptera</taxon>
        <taxon>Endopterygota</taxon>
        <taxon>Diptera</taxon>
        <taxon>Brachycera</taxon>
        <taxon>Muscomorpha</taxon>
        <taxon>Hippoboscoidea</taxon>
        <taxon>Glossinidae</taxon>
        <taxon>Glossina</taxon>
    </lineage>
</organism>
<sequence length="132" mass="15053">MKPCIVVLIIVLVAVNSALAATGIFAAVRDMLECHEQLRIKEEDLIFIDDLSQIQPVSSYRPGQRCSIYCQSEAFGFTKQGRPMEEFWRNYAKIANRYDLDEVFRNCEYLAANTCEAPVLLGICAQRFPRNL</sequence>
<evidence type="ECO:0000313" key="2">
    <source>
        <dbReference type="EnsemblMetazoa" id="GAUT029310-PA"/>
    </source>
</evidence>
<evidence type="ECO:0000256" key="1">
    <source>
        <dbReference type="SAM" id="SignalP"/>
    </source>
</evidence>
<dbReference type="Proteomes" id="UP000078200">
    <property type="component" value="Unassembled WGS sequence"/>
</dbReference>
<dbReference type="GO" id="GO:0005549">
    <property type="term" value="F:odorant binding"/>
    <property type="evidence" value="ECO:0007669"/>
    <property type="project" value="InterPro"/>
</dbReference>
<dbReference type="EnsemblMetazoa" id="GAUT029310-RA">
    <property type="protein sequence ID" value="GAUT029310-PA"/>
    <property type="gene ID" value="GAUT029310"/>
</dbReference>
<reference evidence="2" key="1">
    <citation type="submission" date="2020-05" db="UniProtKB">
        <authorList>
            <consortium name="EnsemblMetazoa"/>
        </authorList>
    </citation>
    <scope>IDENTIFICATION</scope>
    <source>
        <strain evidence="2">TTRI</strain>
    </source>
</reference>
<name>A0A1A9V8L0_GLOAU</name>
<accession>A0A1A9V8L0</accession>
<feature type="signal peptide" evidence="1">
    <location>
        <begin position="1"/>
        <end position="20"/>
    </location>
</feature>
<keyword evidence="1" id="KW-0732">Signal</keyword>
<feature type="chain" id="PRO_5008399154" evidence="1">
    <location>
        <begin position="21"/>
        <end position="132"/>
    </location>
</feature>
<dbReference type="SUPFAM" id="SSF47565">
    <property type="entry name" value="Insect pheromone/odorant-binding proteins"/>
    <property type="match status" value="1"/>
</dbReference>
<dbReference type="InterPro" id="IPR036728">
    <property type="entry name" value="PBP_GOBP_sf"/>
</dbReference>
<dbReference type="AlphaFoldDB" id="A0A1A9V8L0"/>
<protein>
    <submittedName>
        <fullName evidence="2">Uncharacterized protein</fullName>
    </submittedName>
</protein>
<proteinExistence type="predicted"/>
<dbReference type="VEuPathDB" id="VectorBase:GAUT029310"/>